<dbReference type="GO" id="GO:0045490">
    <property type="term" value="P:pectin catabolic process"/>
    <property type="evidence" value="ECO:0007669"/>
    <property type="project" value="UniProtKB-UniPathway"/>
</dbReference>
<organism evidence="5 6">
    <name type="scientific">Zingiber officinale</name>
    <name type="common">Ginger</name>
    <name type="synonym">Amomum zingiber</name>
    <dbReference type="NCBI Taxonomy" id="94328"/>
    <lineage>
        <taxon>Eukaryota</taxon>
        <taxon>Viridiplantae</taxon>
        <taxon>Streptophyta</taxon>
        <taxon>Embryophyta</taxon>
        <taxon>Tracheophyta</taxon>
        <taxon>Spermatophyta</taxon>
        <taxon>Magnoliopsida</taxon>
        <taxon>Liliopsida</taxon>
        <taxon>Zingiberales</taxon>
        <taxon>Zingiberaceae</taxon>
        <taxon>Zingiber</taxon>
    </lineage>
</organism>
<dbReference type="EMBL" id="JACMSC010000010">
    <property type="protein sequence ID" value="KAG6504686.1"/>
    <property type="molecule type" value="Genomic_DNA"/>
</dbReference>
<evidence type="ECO:0000313" key="5">
    <source>
        <dbReference type="EMBL" id="KAG6504686.1"/>
    </source>
</evidence>
<accession>A0A8J5L8Z4</accession>
<evidence type="ECO:0000256" key="1">
    <source>
        <dbReference type="ARBA" id="ARBA00005184"/>
    </source>
</evidence>
<dbReference type="SUPFAM" id="SSF51126">
    <property type="entry name" value="Pectin lyase-like"/>
    <property type="match status" value="1"/>
</dbReference>
<dbReference type="GO" id="GO:0030599">
    <property type="term" value="F:pectinesterase activity"/>
    <property type="evidence" value="ECO:0007669"/>
    <property type="project" value="InterPro"/>
</dbReference>
<keyword evidence="6" id="KW-1185">Reference proteome</keyword>
<comment type="pathway">
    <text evidence="1">Glycan metabolism; pectin degradation; 2-dehydro-3-deoxy-D-gluconate from pectin: step 1/5.</text>
</comment>
<protein>
    <recommendedName>
        <fullName evidence="4">Pectinesterase catalytic domain-containing protein</fullName>
    </recommendedName>
</protein>
<comment type="caution">
    <text evidence="5">The sequence shown here is derived from an EMBL/GenBank/DDBJ whole genome shotgun (WGS) entry which is preliminary data.</text>
</comment>
<gene>
    <name evidence="5" type="ORF">ZIOFF_037022</name>
</gene>
<dbReference type="AlphaFoldDB" id="A0A8J5L8Z4"/>
<proteinExistence type="predicted"/>
<name>A0A8J5L8Z4_ZINOF</name>
<feature type="domain" description="Pectinesterase catalytic" evidence="4">
    <location>
        <begin position="40"/>
        <end position="127"/>
    </location>
</feature>
<dbReference type="InterPro" id="IPR011050">
    <property type="entry name" value="Pectin_lyase_fold/virulence"/>
</dbReference>
<evidence type="ECO:0000256" key="2">
    <source>
        <dbReference type="ARBA" id="ARBA00022801"/>
    </source>
</evidence>
<dbReference type="GO" id="GO:0042545">
    <property type="term" value="P:cell wall modification"/>
    <property type="evidence" value="ECO:0007669"/>
    <property type="project" value="InterPro"/>
</dbReference>
<dbReference type="InterPro" id="IPR000070">
    <property type="entry name" value="Pectinesterase_cat"/>
</dbReference>
<dbReference type="UniPathway" id="UPA00545">
    <property type="reaction ID" value="UER00823"/>
</dbReference>
<dbReference type="Gene3D" id="2.160.20.10">
    <property type="entry name" value="Single-stranded right-handed beta-helix, Pectin lyase-like"/>
    <property type="match status" value="1"/>
</dbReference>
<evidence type="ECO:0000256" key="3">
    <source>
        <dbReference type="ARBA" id="ARBA00023085"/>
    </source>
</evidence>
<sequence length="128" mass="14995">MRVAQDDTDNFSIIGEAIYFSPNDTTIEDGGYFAIYINEAIYGDRFIAQDMTFENMTGPTKWQAVVMWNNVGLSIFYGCKFLWYQDTLYAHSNIQFYYNREVHDTVNFTISNVATMFQNYHIYARLPL</sequence>
<evidence type="ECO:0000259" key="4">
    <source>
        <dbReference type="Pfam" id="PF01095"/>
    </source>
</evidence>
<keyword evidence="3" id="KW-0063">Aspartyl esterase</keyword>
<dbReference type="PANTHER" id="PTHR31707">
    <property type="entry name" value="PECTINESTERASE"/>
    <property type="match status" value="1"/>
</dbReference>
<dbReference type="Proteomes" id="UP000734854">
    <property type="component" value="Unassembled WGS sequence"/>
</dbReference>
<reference evidence="5 6" key="1">
    <citation type="submission" date="2020-08" db="EMBL/GenBank/DDBJ databases">
        <title>Plant Genome Project.</title>
        <authorList>
            <person name="Zhang R.-G."/>
        </authorList>
    </citation>
    <scope>NUCLEOTIDE SEQUENCE [LARGE SCALE GENOMIC DNA]</scope>
    <source>
        <tissue evidence="5">Rhizome</tissue>
    </source>
</reference>
<keyword evidence="2" id="KW-0378">Hydrolase</keyword>
<dbReference type="Pfam" id="PF01095">
    <property type="entry name" value="Pectinesterase"/>
    <property type="match status" value="1"/>
</dbReference>
<evidence type="ECO:0000313" key="6">
    <source>
        <dbReference type="Proteomes" id="UP000734854"/>
    </source>
</evidence>
<dbReference type="InterPro" id="IPR012334">
    <property type="entry name" value="Pectin_lyas_fold"/>
</dbReference>